<organism evidence="2 3">
    <name type="scientific">Amniculicola lignicola CBS 123094</name>
    <dbReference type="NCBI Taxonomy" id="1392246"/>
    <lineage>
        <taxon>Eukaryota</taxon>
        <taxon>Fungi</taxon>
        <taxon>Dikarya</taxon>
        <taxon>Ascomycota</taxon>
        <taxon>Pezizomycotina</taxon>
        <taxon>Dothideomycetes</taxon>
        <taxon>Pleosporomycetidae</taxon>
        <taxon>Pleosporales</taxon>
        <taxon>Amniculicolaceae</taxon>
        <taxon>Amniculicola</taxon>
    </lineage>
</organism>
<sequence length="257" mass="28652">MYARDTTSKRFGCGLKEFKGSSISAYASSQDTFNAVSSIEAPTCSTSCPKGPSTTSPSSTPAATARFTNFSGGCMNAPQLQSNGEAHSLAWSASGSVSLTSPQTEWGEERVSKWQSERRRLGDKVGNPSDGAGLRNPIDSPLLHCDTQMACSQDATQPFVMPAERSINEQSEKNQHCHINLRVLVCSRTASWLIEIRRVRLLPKWHIRGICLRSWQWFPRVVDFFHFWQMQGNTKLEGSHAERRYMLTGRVWSTESL</sequence>
<name>A0A6A5X5C0_9PLEO</name>
<dbReference type="AlphaFoldDB" id="A0A6A5X5C0"/>
<evidence type="ECO:0000313" key="3">
    <source>
        <dbReference type="Proteomes" id="UP000799779"/>
    </source>
</evidence>
<keyword evidence="3" id="KW-1185">Reference proteome</keyword>
<evidence type="ECO:0000313" key="2">
    <source>
        <dbReference type="EMBL" id="KAF2008014.1"/>
    </source>
</evidence>
<feature type="compositionally biased region" description="Basic and acidic residues" evidence="1">
    <location>
        <begin position="107"/>
        <end position="123"/>
    </location>
</feature>
<gene>
    <name evidence="2" type="ORF">P154DRAFT_528651</name>
</gene>
<accession>A0A6A5X5C0</accession>
<dbReference type="EMBL" id="ML977556">
    <property type="protein sequence ID" value="KAF2008014.1"/>
    <property type="molecule type" value="Genomic_DNA"/>
</dbReference>
<reference evidence="2" key="1">
    <citation type="journal article" date="2020" name="Stud. Mycol.">
        <title>101 Dothideomycetes genomes: a test case for predicting lifestyles and emergence of pathogens.</title>
        <authorList>
            <person name="Haridas S."/>
            <person name="Albert R."/>
            <person name="Binder M."/>
            <person name="Bloem J."/>
            <person name="Labutti K."/>
            <person name="Salamov A."/>
            <person name="Andreopoulos B."/>
            <person name="Baker S."/>
            <person name="Barry K."/>
            <person name="Bills G."/>
            <person name="Bluhm B."/>
            <person name="Cannon C."/>
            <person name="Castanera R."/>
            <person name="Culley D."/>
            <person name="Daum C."/>
            <person name="Ezra D."/>
            <person name="Gonzalez J."/>
            <person name="Henrissat B."/>
            <person name="Kuo A."/>
            <person name="Liang C."/>
            <person name="Lipzen A."/>
            <person name="Lutzoni F."/>
            <person name="Magnuson J."/>
            <person name="Mondo S."/>
            <person name="Nolan M."/>
            <person name="Ohm R."/>
            <person name="Pangilinan J."/>
            <person name="Park H.-J."/>
            <person name="Ramirez L."/>
            <person name="Alfaro M."/>
            <person name="Sun H."/>
            <person name="Tritt A."/>
            <person name="Yoshinaga Y."/>
            <person name="Zwiers L.-H."/>
            <person name="Turgeon B."/>
            <person name="Goodwin S."/>
            <person name="Spatafora J."/>
            <person name="Crous P."/>
            <person name="Grigoriev I."/>
        </authorList>
    </citation>
    <scope>NUCLEOTIDE SEQUENCE</scope>
    <source>
        <strain evidence="2">CBS 123094</strain>
    </source>
</reference>
<feature type="region of interest" description="Disordered" evidence="1">
    <location>
        <begin position="100"/>
        <end position="133"/>
    </location>
</feature>
<protein>
    <submittedName>
        <fullName evidence="2">Uncharacterized protein</fullName>
    </submittedName>
</protein>
<dbReference type="Proteomes" id="UP000799779">
    <property type="component" value="Unassembled WGS sequence"/>
</dbReference>
<evidence type="ECO:0000256" key="1">
    <source>
        <dbReference type="SAM" id="MobiDB-lite"/>
    </source>
</evidence>
<proteinExistence type="predicted"/>